<evidence type="ECO:0000256" key="2">
    <source>
        <dbReference type="ARBA" id="ARBA00022630"/>
    </source>
</evidence>
<dbReference type="InterPro" id="IPR020946">
    <property type="entry name" value="Flavin_mOase-like"/>
</dbReference>
<evidence type="ECO:0000256" key="3">
    <source>
        <dbReference type="ARBA" id="ARBA00022827"/>
    </source>
</evidence>
<dbReference type="PANTHER" id="PTHR42877:SF4">
    <property type="entry name" value="FAD_NAD(P)-BINDING DOMAIN-CONTAINING PROTEIN-RELATED"/>
    <property type="match status" value="1"/>
</dbReference>
<dbReference type="GO" id="GO:0004499">
    <property type="term" value="F:N,N-dimethylaniline monooxygenase activity"/>
    <property type="evidence" value="ECO:0007669"/>
    <property type="project" value="InterPro"/>
</dbReference>
<keyword evidence="2" id="KW-0285">Flavoprotein</keyword>
<name>A0A3D8Q9M1_9HELO</name>
<protein>
    <submittedName>
        <fullName evidence="5">Uncharacterized protein</fullName>
    </submittedName>
</protein>
<evidence type="ECO:0000256" key="1">
    <source>
        <dbReference type="ARBA" id="ARBA00010139"/>
    </source>
</evidence>
<organism evidence="5 6">
    <name type="scientific">Coleophoma crateriformis</name>
    <dbReference type="NCBI Taxonomy" id="565419"/>
    <lineage>
        <taxon>Eukaryota</taxon>
        <taxon>Fungi</taxon>
        <taxon>Dikarya</taxon>
        <taxon>Ascomycota</taxon>
        <taxon>Pezizomycotina</taxon>
        <taxon>Leotiomycetes</taxon>
        <taxon>Helotiales</taxon>
        <taxon>Dermateaceae</taxon>
        <taxon>Coleophoma</taxon>
    </lineage>
</organism>
<gene>
    <name evidence="5" type="ORF">BP5796_12429</name>
</gene>
<evidence type="ECO:0000313" key="6">
    <source>
        <dbReference type="Proteomes" id="UP000256328"/>
    </source>
</evidence>
<dbReference type="EMBL" id="PDLN01000021">
    <property type="protein sequence ID" value="RDW58499.1"/>
    <property type="molecule type" value="Genomic_DNA"/>
</dbReference>
<keyword evidence="3" id="KW-0274">FAD</keyword>
<dbReference type="AlphaFoldDB" id="A0A3D8Q9M1"/>
<evidence type="ECO:0000313" key="5">
    <source>
        <dbReference type="EMBL" id="RDW58499.1"/>
    </source>
</evidence>
<dbReference type="PANTHER" id="PTHR42877">
    <property type="entry name" value="L-ORNITHINE N(5)-MONOOXYGENASE-RELATED"/>
    <property type="match status" value="1"/>
</dbReference>
<dbReference type="GO" id="GO:0050661">
    <property type="term" value="F:NADP binding"/>
    <property type="evidence" value="ECO:0007669"/>
    <property type="project" value="InterPro"/>
</dbReference>
<proteinExistence type="inferred from homology"/>
<evidence type="ECO:0000256" key="4">
    <source>
        <dbReference type="ARBA" id="ARBA00023002"/>
    </source>
</evidence>
<comment type="similarity">
    <text evidence="1">Belongs to the FAD-binding monooxygenase family.</text>
</comment>
<dbReference type="Pfam" id="PF00743">
    <property type="entry name" value="FMO-like"/>
    <property type="match status" value="1"/>
</dbReference>
<dbReference type="SUPFAM" id="SSF51905">
    <property type="entry name" value="FAD/NAD(P)-binding domain"/>
    <property type="match status" value="1"/>
</dbReference>
<reference evidence="5 6" key="1">
    <citation type="journal article" date="2018" name="IMA Fungus">
        <title>IMA Genome-F 9: Draft genome sequence of Annulohypoxylon stygium, Aspergillus mulundensis, Berkeleyomyces basicola (syn. Thielaviopsis basicola), Ceratocystis smalleyi, two Cercospora beticola strains, Coleophoma cylindrospora, Fusarium fracticaudum, Phialophora cf. hyalina, and Morchella septimelata.</title>
        <authorList>
            <person name="Wingfield B.D."/>
            <person name="Bills G.F."/>
            <person name="Dong Y."/>
            <person name="Huang W."/>
            <person name="Nel W.J."/>
            <person name="Swalarsk-Parry B.S."/>
            <person name="Vaghefi N."/>
            <person name="Wilken P.M."/>
            <person name="An Z."/>
            <person name="de Beer Z.W."/>
            <person name="De Vos L."/>
            <person name="Chen L."/>
            <person name="Duong T.A."/>
            <person name="Gao Y."/>
            <person name="Hammerbacher A."/>
            <person name="Kikkert J.R."/>
            <person name="Li Y."/>
            <person name="Li H."/>
            <person name="Li K."/>
            <person name="Li Q."/>
            <person name="Liu X."/>
            <person name="Ma X."/>
            <person name="Naidoo K."/>
            <person name="Pethybridge S.J."/>
            <person name="Sun J."/>
            <person name="Steenkamp E.T."/>
            <person name="van der Nest M.A."/>
            <person name="van Wyk S."/>
            <person name="Wingfield M.J."/>
            <person name="Xiong C."/>
            <person name="Yue Q."/>
            <person name="Zhang X."/>
        </authorList>
    </citation>
    <scope>NUCLEOTIDE SEQUENCE [LARGE SCALE GENOMIC DNA]</scope>
    <source>
        <strain evidence="5 6">BP5796</strain>
    </source>
</reference>
<comment type="caution">
    <text evidence="5">The sequence shown here is derived from an EMBL/GenBank/DDBJ whole genome shotgun (WGS) entry which is preliminary data.</text>
</comment>
<dbReference type="Gene3D" id="3.50.50.60">
    <property type="entry name" value="FAD/NAD(P)-binding domain"/>
    <property type="match status" value="1"/>
</dbReference>
<dbReference type="InterPro" id="IPR051209">
    <property type="entry name" value="FAD-bind_Monooxygenase_sf"/>
</dbReference>
<dbReference type="OrthoDB" id="3517148at2759"/>
<dbReference type="InterPro" id="IPR036188">
    <property type="entry name" value="FAD/NAD-bd_sf"/>
</dbReference>
<accession>A0A3D8Q9M1</accession>
<keyword evidence="4" id="KW-0560">Oxidoreductase</keyword>
<dbReference type="GO" id="GO:0050660">
    <property type="term" value="F:flavin adenine dinucleotide binding"/>
    <property type="evidence" value="ECO:0007669"/>
    <property type="project" value="InterPro"/>
</dbReference>
<dbReference type="Proteomes" id="UP000256328">
    <property type="component" value="Unassembled WGS sequence"/>
</dbReference>
<keyword evidence="6" id="KW-1185">Reference proteome</keyword>
<sequence length="108" mass="11997">MSFLETAEWDETMLRWNLILRHQGGSEKGIATNIVMSASGLFNKPSLPEINGITSYKRPIFHTSRWDHSIPYAGKKVALISTGSTGTQLAPALQQKAKHLTVFQRTAN</sequence>